<organism evidence="2 3">
    <name type="scientific">Jiella sonneratiae</name>
    <dbReference type="NCBI Taxonomy" id="2816856"/>
    <lineage>
        <taxon>Bacteria</taxon>
        <taxon>Pseudomonadati</taxon>
        <taxon>Pseudomonadota</taxon>
        <taxon>Alphaproteobacteria</taxon>
        <taxon>Hyphomicrobiales</taxon>
        <taxon>Aurantimonadaceae</taxon>
        <taxon>Jiella</taxon>
    </lineage>
</organism>
<feature type="repeat" description="TPR" evidence="1">
    <location>
        <begin position="12"/>
        <end position="45"/>
    </location>
</feature>
<comment type="caution">
    <text evidence="2">The sequence shown here is derived from an EMBL/GenBank/DDBJ whole genome shotgun (WGS) entry which is preliminary data.</text>
</comment>
<dbReference type="Pfam" id="PF13489">
    <property type="entry name" value="Methyltransf_23"/>
    <property type="match status" value="1"/>
</dbReference>
<dbReference type="EMBL" id="JAFMPY010000014">
    <property type="protein sequence ID" value="MBO0904707.1"/>
    <property type="molecule type" value="Genomic_DNA"/>
</dbReference>
<dbReference type="Proteomes" id="UP000664288">
    <property type="component" value="Unassembled WGS sequence"/>
</dbReference>
<keyword evidence="3" id="KW-1185">Reference proteome</keyword>
<dbReference type="RefSeq" id="WP_207351354.1">
    <property type="nucleotide sequence ID" value="NZ_JAFMPY010000014.1"/>
</dbReference>
<evidence type="ECO:0000313" key="2">
    <source>
        <dbReference type="EMBL" id="MBO0904707.1"/>
    </source>
</evidence>
<dbReference type="SUPFAM" id="SSF53335">
    <property type="entry name" value="S-adenosyl-L-methionine-dependent methyltransferases"/>
    <property type="match status" value="1"/>
</dbReference>
<sequence>MTRTPPFDEAALDAAYGEALAAEKAGRIDAAAEAYRRCLAIDPEDHVGAMLRLAALCRGETPVSAGEAYVTTLFDQQAAAFEDILVRQLAYGVPGLMAKALARLGHHHFDRALDLGCGTGLVGAALDGRVDEMHGVDLSERMVEIAYEAGVYDHLYVGEALGFLQEFEEPEPFDLVTAADVVPYIGDLCPLFLAVAARLAPGGVFVASTESLAPDEGGEAGFAVGRDHRFHHGEGHVRAALRSAGLEVAAFEPIVVRMQEGKPAPGHLVVARA</sequence>
<name>A0ABS3J4X6_9HYPH</name>
<dbReference type="PANTHER" id="PTHR43861">
    <property type="entry name" value="TRANS-ACONITATE 2-METHYLTRANSFERASE-RELATED"/>
    <property type="match status" value="1"/>
</dbReference>
<protein>
    <submittedName>
        <fullName evidence="2">Methyltransferase domain-containing protein</fullName>
    </submittedName>
</protein>
<evidence type="ECO:0000313" key="3">
    <source>
        <dbReference type="Proteomes" id="UP000664288"/>
    </source>
</evidence>
<proteinExistence type="predicted"/>
<accession>A0ABS3J4X6</accession>
<keyword evidence="1" id="KW-0802">TPR repeat</keyword>
<keyword evidence="2" id="KW-0808">Transferase</keyword>
<dbReference type="Gene3D" id="3.40.50.150">
    <property type="entry name" value="Vaccinia Virus protein VP39"/>
    <property type="match status" value="1"/>
</dbReference>
<dbReference type="InterPro" id="IPR029063">
    <property type="entry name" value="SAM-dependent_MTases_sf"/>
</dbReference>
<dbReference type="CDD" id="cd02440">
    <property type="entry name" value="AdoMet_MTases"/>
    <property type="match status" value="1"/>
</dbReference>
<gene>
    <name evidence="2" type="ORF">J1C47_13760</name>
</gene>
<keyword evidence="2" id="KW-0489">Methyltransferase</keyword>
<evidence type="ECO:0000256" key="1">
    <source>
        <dbReference type="PROSITE-ProRule" id="PRU00339"/>
    </source>
</evidence>
<reference evidence="2 3" key="1">
    <citation type="submission" date="2021-03" db="EMBL/GenBank/DDBJ databases">
        <title>Whole genome sequence of Jiella sp. MQZ13P-4.</title>
        <authorList>
            <person name="Tuo L."/>
        </authorList>
    </citation>
    <scope>NUCLEOTIDE SEQUENCE [LARGE SCALE GENOMIC DNA]</scope>
    <source>
        <strain evidence="2 3">MQZ13P-4</strain>
    </source>
</reference>
<dbReference type="GO" id="GO:0008168">
    <property type="term" value="F:methyltransferase activity"/>
    <property type="evidence" value="ECO:0007669"/>
    <property type="project" value="UniProtKB-KW"/>
</dbReference>
<dbReference type="InterPro" id="IPR019734">
    <property type="entry name" value="TPR_rpt"/>
</dbReference>
<dbReference type="PROSITE" id="PS50005">
    <property type="entry name" value="TPR"/>
    <property type="match status" value="1"/>
</dbReference>
<dbReference type="PANTHER" id="PTHR43861:SF1">
    <property type="entry name" value="TRANS-ACONITATE 2-METHYLTRANSFERASE"/>
    <property type="match status" value="1"/>
</dbReference>
<dbReference type="GO" id="GO:0032259">
    <property type="term" value="P:methylation"/>
    <property type="evidence" value="ECO:0007669"/>
    <property type="project" value="UniProtKB-KW"/>
</dbReference>